<dbReference type="CDD" id="cd07043">
    <property type="entry name" value="STAS_anti-anti-sigma_factors"/>
    <property type="match status" value="1"/>
</dbReference>
<evidence type="ECO:0000313" key="2">
    <source>
        <dbReference type="EMBL" id="TCO80151.1"/>
    </source>
</evidence>
<dbReference type="Gene3D" id="3.30.750.24">
    <property type="entry name" value="STAS domain"/>
    <property type="match status" value="1"/>
</dbReference>
<evidence type="ECO:0000313" key="3">
    <source>
        <dbReference type="Proteomes" id="UP000295765"/>
    </source>
</evidence>
<protein>
    <submittedName>
        <fullName evidence="2">Phospholipid transport system transporter-binding protein</fullName>
    </submittedName>
</protein>
<accession>A0A4R2KZM1</accession>
<feature type="domain" description="STAS" evidence="1">
    <location>
        <begin position="1"/>
        <end position="107"/>
    </location>
</feature>
<dbReference type="PANTHER" id="PTHR35849:SF1">
    <property type="entry name" value="INTERMEMBRANE PHOSPHOLIPID TRANSPORT SYSTEM BINDING PROTEIN MLAB"/>
    <property type="match status" value="1"/>
</dbReference>
<organism evidence="2 3">
    <name type="scientific">Plasticicumulans lactativorans</name>
    <dbReference type="NCBI Taxonomy" id="1133106"/>
    <lineage>
        <taxon>Bacteria</taxon>
        <taxon>Pseudomonadati</taxon>
        <taxon>Pseudomonadota</taxon>
        <taxon>Gammaproteobacteria</taxon>
        <taxon>Candidatus Competibacteraceae</taxon>
        <taxon>Plasticicumulans</taxon>
    </lineage>
</organism>
<dbReference type="Pfam" id="PF13466">
    <property type="entry name" value="STAS_2"/>
    <property type="match status" value="1"/>
</dbReference>
<dbReference type="InterPro" id="IPR036513">
    <property type="entry name" value="STAS_dom_sf"/>
</dbReference>
<gene>
    <name evidence="2" type="ORF">EV699_11656</name>
</gene>
<dbReference type="RefSeq" id="WP_165904162.1">
    <property type="nucleotide sequence ID" value="NZ_SLWY01000016.1"/>
</dbReference>
<dbReference type="InterPro" id="IPR052746">
    <property type="entry name" value="MlaB_ABC_Transporter"/>
</dbReference>
<name>A0A4R2KZM1_9GAMM</name>
<reference evidence="2 3" key="1">
    <citation type="submission" date="2019-03" db="EMBL/GenBank/DDBJ databases">
        <title>Genomic Encyclopedia of Type Strains, Phase IV (KMG-IV): sequencing the most valuable type-strain genomes for metagenomic binning, comparative biology and taxonomic classification.</title>
        <authorList>
            <person name="Goeker M."/>
        </authorList>
    </citation>
    <scope>NUCLEOTIDE SEQUENCE [LARGE SCALE GENOMIC DNA]</scope>
    <source>
        <strain evidence="2 3">DSM 25287</strain>
    </source>
</reference>
<dbReference type="InterPro" id="IPR058548">
    <property type="entry name" value="MlaB-like_STAS"/>
</dbReference>
<dbReference type="InterPro" id="IPR002645">
    <property type="entry name" value="STAS_dom"/>
</dbReference>
<dbReference type="PROSITE" id="PS50801">
    <property type="entry name" value="STAS"/>
    <property type="match status" value="1"/>
</dbReference>
<dbReference type="SUPFAM" id="SSF52091">
    <property type="entry name" value="SpoIIaa-like"/>
    <property type="match status" value="1"/>
</dbReference>
<dbReference type="AlphaFoldDB" id="A0A4R2KZM1"/>
<evidence type="ECO:0000259" key="1">
    <source>
        <dbReference type="PROSITE" id="PS50801"/>
    </source>
</evidence>
<dbReference type="PANTHER" id="PTHR35849">
    <property type="entry name" value="BLR2341 PROTEIN"/>
    <property type="match status" value="1"/>
</dbReference>
<sequence length="107" mass="11143">MSEAPPRLDVLGPDRYGLRGGLCRQHVAALFDAGRGAVGSGARIEIDVAGVSRADSAGMALLVEWLRVARQAGGDIRYTGMSQAMLALLRVADLDDVLDVVPAPAAD</sequence>
<comment type="caution">
    <text evidence="2">The sequence shown here is derived from an EMBL/GenBank/DDBJ whole genome shotgun (WGS) entry which is preliminary data.</text>
</comment>
<keyword evidence="3" id="KW-1185">Reference proteome</keyword>
<dbReference type="EMBL" id="SLWY01000016">
    <property type="protein sequence ID" value="TCO80151.1"/>
    <property type="molecule type" value="Genomic_DNA"/>
</dbReference>
<proteinExistence type="predicted"/>
<dbReference type="Proteomes" id="UP000295765">
    <property type="component" value="Unassembled WGS sequence"/>
</dbReference>